<reference evidence="2 3" key="1">
    <citation type="submission" date="2019-05" db="EMBL/GenBank/DDBJ databases">
        <title>Genomic analysis of Lentibacillus sp. NKC220-2.</title>
        <authorList>
            <person name="Oh Y.J."/>
        </authorList>
    </citation>
    <scope>NUCLEOTIDE SEQUENCE [LARGE SCALE GENOMIC DNA]</scope>
    <source>
        <strain evidence="2 3">NKC220-2</strain>
    </source>
</reference>
<dbReference type="Proteomes" id="UP000306980">
    <property type="component" value="Unassembled WGS sequence"/>
</dbReference>
<comment type="caution">
    <text evidence="2">The sequence shown here is derived from an EMBL/GenBank/DDBJ whole genome shotgun (WGS) entry which is preliminary data.</text>
</comment>
<name>A0A5S3QMQ5_9BACI</name>
<protein>
    <recommendedName>
        <fullName evidence="4">GNAT family N-acetyltransferase</fullName>
    </recommendedName>
</protein>
<dbReference type="EMBL" id="VCIA01000001">
    <property type="protein sequence ID" value="TMN22501.1"/>
    <property type="molecule type" value="Genomic_DNA"/>
</dbReference>
<evidence type="ECO:0008006" key="4">
    <source>
        <dbReference type="Google" id="ProtNLM"/>
    </source>
</evidence>
<accession>A0A5S3QMQ5</accession>
<dbReference type="AlphaFoldDB" id="A0A5S3QMQ5"/>
<dbReference type="OrthoDB" id="2233009at2"/>
<dbReference type="RefSeq" id="WP_138603410.1">
    <property type="nucleotide sequence ID" value="NZ_VCIA01000001.1"/>
</dbReference>
<evidence type="ECO:0000313" key="3">
    <source>
        <dbReference type="Proteomes" id="UP000306980"/>
    </source>
</evidence>
<keyword evidence="1" id="KW-0175">Coiled coil</keyword>
<organism evidence="2 3">
    <name type="scientific">Lentibacillus cibarius</name>
    <dbReference type="NCBI Taxonomy" id="2583219"/>
    <lineage>
        <taxon>Bacteria</taxon>
        <taxon>Bacillati</taxon>
        <taxon>Bacillota</taxon>
        <taxon>Bacilli</taxon>
        <taxon>Bacillales</taxon>
        <taxon>Bacillaceae</taxon>
        <taxon>Lentibacillus</taxon>
    </lineage>
</organism>
<proteinExistence type="predicted"/>
<feature type="coiled-coil region" evidence="1">
    <location>
        <begin position="13"/>
        <end position="40"/>
    </location>
</feature>
<evidence type="ECO:0000256" key="1">
    <source>
        <dbReference type="SAM" id="Coils"/>
    </source>
</evidence>
<dbReference type="SUPFAM" id="SSF55729">
    <property type="entry name" value="Acyl-CoA N-acyltransferases (Nat)"/>
    <property type="match status" value="1"/>
</dbReference>
<evidence type="ECO:0000313" key="2">
    <source>
        <dbReference type="EMBL" id="TMN22501.1"/>
    </source>
</evidence>
<dbReference type="InterPro" id="IPR016181">
    <property type="entry name" value="Acyl_CoA_acyltransferase"/>
</dbReference>
<gene>
    <name evidence="2" type="ORF">FFL34_10545</name>
</gene>
<sequence>MVQYAFLEDTRSKDDIKQELDTLEIQLYRMQENIRKIARNAEVIGIDQTNQDEWVIVYAYRDANLCQLMLHNCSKPYKGDWQTAIQAEYKDGQRLHIADIKGVQNKGYGSVLIKHLKEEVRKDNIPFITGDIVKRDFDHVERLKHFYNKHSFDVNIDHQAQCGDIVWNGD</sequence>